<evidence type="ECO:0000313" key="2">
    <source>
        <dbReference type="Proteomes" id="UP000609323"/>
    </source>
</evidence>
<reference evidence="2" key="1">
    <citation type="journal article" date="2019" name="Int. J. Syst. Evol. Microbiol.">
        <title>The Global Catalogue of Microorganisms (GCM) 10K type strain sequencing project: providing services to taxonomists for standard genome sequencing and annotation.</title>
        <authorList>
            <consortium name="The Broad Institute Genomics Platform"/>
            <consortium name="The Broad Institute Genome Sequencing Center for Infectious Disease"/>
            <person name="Wu L."/>
            <person name="Ma J."/>
        </authorList>
    </citation>
    <scope>NUCLEOTIDE SEQUENCE [LARGE SCALE GENOMIC DNA]</scope>
    <source>
        <strain evidence="2">CGMCC 1.15044</strain>
    </source>
</reference>
<dbReference type="Pfam" id="PF14070">
    <property type="entry name" value="YjfB_motility"/>
    <property type="match status" value="1"/>
</dbReference>
<dbReference type="EMBL" id="BMHF01000002">
    <property type="protein sequence ID" value="GGA26374.1"/>
    <property type="molecule type" value="Genomic_DNA"/>
</dbReference>
<protein>
    <recommendedName>
        <fullName evidence="3">Motility protein</fullName>
    </recommendedName>
</protein>
<accession>A0ABQ1FSE4</accession>
<comment type="caution">
    <text evidence="1">The sequence shown here is derived from an EMBL/GenBank/DDBJ whole genome shotgun (WGS) entry which is preliminary data.</text>
</comment>
<proteinExistence type="predicted"/>
<organism evidence="1 2">
    <name type="scientific">Paenibacillus physcomitrellae</name>
    <dbReference type="NCBI Taxonomy" id="1619311"/>
    <lineage>
        <taxon>Bacteria</taxon>
        <taxon>Bacillati</taxon>
        <taxon>Bacillota</taxon>
        <taxon>Bacilli</taxon>
        <taxon>Bacillales</taxon>
        <taxon>Paenibacillaceae</taxon>
        <taxon>Paenibacillus</taxon>
    </lineage>
</organism>
<dbReference type="InterPro" id="IPR025906">
    <property type="entry name" value="YjfB_motility"/>
</dbReference>
<name>A0ABQ1FSE4_9BACL</name>
<sequence length="58" mass="6239">MDIPATSMSMSQAKLAQAVSIQVMSMAKDQAQVQGQNLVQMMEKSSNPNLGKNLDISI</sequence>
<dbReference type="RefSeq" id="WP_094095388.1">
    <property type="nucleotide sequence ID" value="NZ_BMHF01000002.1"/>
</dbReference>
<dbReference type="Proteomes" id="UP000609323">
    <property type="component" value="Unassembled WGS sequence"/>
</dbReference>
<keyword evidence="2" id="KW-1185">Reference proteome</keyword>
<gene>
    <name evidence="1" type="ORF">GCM10010917_09000</name>
</gene>
<evidence type="ECO:0000313" key="1">
    <source>
        <dbReference type="EMBL" id="GGA26374.1"/>
    </source>
</evidence>
<evidence type="ECO:0008006" key="3">
    <source>
        <dbReference type="Google" id="ProtNLM"/>
    </source>
</evidence>